<evidence type="ECO:0000256" key="1">
    <source>
        <dbReference type="ARBA" id="ARBA00023015"/>
    </source>
</evidence>
<feature type="domain" description="HTH araC/xylS-type" evidence="4">
    <location>
        <begin position="162"/>
        <end position="260"/>
    </location>
</feature>
<evidence type="ECO:0000256" key="2">
    <source>
        <dbReference type="ARBA" id="ARBA00023125"/>
    </source>
</evidence>
<keyword evidence="6" id="KW-1185">Reference proteome</keyword>
<dbReference type="InterPro" id="IPR050204">
    <property type="entry name" value="AraC_XylS_family_regulators"/>
</dbReference>
<evidence type="ECO:0000313" key="6">
    <source>
        <dbReference type="Proteomes" id="UP001596138"/>
    </source>
</evidence>
<dbReference type="InterPro" id="IPR018060">
    <property type="entry name" value="HTH_AraC"/>
</dbReference>
<dbReference type="PANTHER" id="PTHR46796:SF6">
    <property type="entry name" value="ARAC SUBFAMILY"/>
    <property type="match status" value="1"/>
</dbReference>
<name>A0ABW1SZN9_9ACTN</name>
<proteinExistence type="predicted"/>
<dbReference type="SUPFAM" id="SSF51215">
    <property type="entry name" value="Regulatory protein AraC"/>
    <property type="match status" value="1"/>
</dbReference>
<keyword evidence="1" id="KW-0805">Transcription regulation</keyword>
<evidence type="ECO:0000313" key="5">
    <source>
        <dbReference type="EMBL" id="MFC6237534.1"/>
    </source>
</evidence>
<dbReference type="InterPro" id="IPR037923">
    <property type="entry name" value="HTH-like"/>
</dbReference>
<dbReference type="EMBL" id="JBHSTI010000008">
    <property type="protein sequence ID" value="MFC6237534.1"/>
    <property type="molecule type" value="Genomic_DNA"/>
</dbReference>
<dbReference type="PANTHER" id="PTHR46796">
    <property type="entry name" value="HTH-TYPE TRANSCRIPTIONAL ACTIVATOR RHAS-RELATED"/>
    <property type="match status" value="1"/>
</dbReference>
<dbReference type="InterPro" id="IPR009057">
    <property type="entry name" value="Homeodomain-like_sf"/>
</dbReference>
<dbReference type="RefSeq" id="WP_386764919.1">
    <property type="nucleotide sequence ID" value="NZ_JBHSTI010000008.1"/>
</dbReference>
<sequence>MTPLHEVFGLACGLSAVPAMSRAHRHDDVELILPLGGSAVLEHAAGRHELGDHECAVFWAGLPHRVADHDDGVAVAWLTVPLTDALAWSLPASFTSDLLRGRLSTFEAPELLEPSMTRWQADIGASSVRTRAAALEVQAALLRAAATAHPSAPAGADDAPATVMASYVATHFRDTVRVHDVAAAVHLHPSTAAAVFRRGTGVSIGEYLAQCRVAEAQRLLISTDATTSEIAVRAGFGSTSRLYERFVRDCGMPPAAYRASMR</sequence>
<dbReference type="PROSITE" id="PS01124">
    <property type="entry name" value="HTH_ARAC_FAMILY_2"/>
    <property type="match status" value="1"/>
</dbReference>
<dbReference type="SMART" id="SM00342">
    <property type="entry name" value="HTH_ARAC"/>
    <property type="match status" value="1"/>
</dbReference>
<reference evidence="6" key="1">
    <citation type="journal article" date="2019" name="Int. J. Syst. Evol. Microbiol.">
        <title>The Global Catalogue of Microorganisms (GCM) 10K type strain sequencing project: providing services to taxonomists for standard genome sequencing and annotation.</title>
        <authorList>
            <consortium name="The Broad Institute Genomics Platform"/>
            <consortium name="The Broad Institute Genome Sequencing Center for Infectious Disease"/>
            <person name="Wu L."/>
            <person name="Ma J."/>
        </authorList>
    </citation>
    <scope>NUCLEOTIDE SEQUENCE [LARGE SCALE GENOMIC DNA]</scope>
    <source>
        <strain evidence="6">CGMCC 4.7317</strain>
    </source>
</reference>
<dbReference type="Proteomes" id="UP001596138">
    <property type="component" value="Unassembled WGS sequence"/>
</dbReference>
<gene>
    <name evidence="5" type="ORF">ACFQGU_06565</name>
</gene>
<evidence type="ECO:0000259" key="4">
    <source>
        <dbReference type="PROSITE" id="PS01124"/>
    </source>
</evidence>
<dbReference type="SUPFAM" id="SSF46689">
    <property type="entry name" value="Homeodomain-like"/>
    <property type="match status" value="1"/>
</dbReference>
<evidence type="ECO:0000256" key="3">
    <source>
        <dbReference type="ARBA" id="ARBA00023163"/>
    </source>
</evidence>
<accession>A0ABW1SZN9</accession>
<dbReference type="InterPro" id="IPR014710">
    <property type="entry name" value="RmlC-like_jellyroll"/>
</dbReference>
<dbReference type="Gene3D" id="2.60.120.10">
    <property type="entry name" value="Jelly Rolls"/>
    <property type="match status" value="1"/>
</dbReference>
<comment type="caution">
    <text evidence="5">The sequence shown here is derived from an EMBL/GenBank/DDBJ whole genome shotgun (WGS) entry which is preliminary data.</text>
</comment>
<dbReference type="Gene3D" id="1.10.10.60">
    <property type="entry name" value="Homeodomain-like"/>
    <property type="match status" value="1"/>
</dbReference>
<dbReference type="Pfam" id="PF12833">
    <property type="entry name" value="HTH_18"/>
    <property type="match status" value="1"/>
</dbReference>
<protein>
    <submittedName>
        <fullName evidence="5">Helix-turn-helix domain-containing protein</fullName>
    </submittedName>
</protein>
<keyword evidence="2" id="KW-0238">DNA-binding</keyword>
<organism evidence="5 6">
    <name type="scientific">Longivirga aurantiaca</name>
    <dbReference type="NCBI Taxonomy" id="1837743"/>
    <lineage>
        <taxon>Bacteria</taxon>
        <taxon>Bacillati</taxon>
        <taxon>Actinomycetota</taxon>
        <taxon>Actinomycetes</taxon>
        <taxon>Sporichthyales</taxon>
        <taxon>Sporichthyaceae</taxon>
        <taxon>Longivirga</taxon>
    </lineage>
</organism>
<keyword evidence="3" id="KW-0804">Transcription</keyword>